<dbReference type="Proteomes" id="UP000075885">
    <property type="component" value="Unassembled WGS sequence"/>
</dbReference>
<dbReference type="EC" id="2.3.1.97" evidence="2 5"/>
<organism evidence="10 11">
    <name type="scientific">Anopheles epiroticus</name>
    <dbReference type="NCBI Taxonomy" id="199890"/>
    <lineage>
        <taxon>Eukaryota</taxon>
        <taxon>Metazoa</taxon>
        <taxon>Ecdysozoa</taxon>
        <taxon>Arthropoda</taxon>
        <taxon>Hexapoda</taxon>
        <taxon>Insecta</taxon>
        <taxon>Pterygota</taxon>
        <taxon>Neoptera</taxon>
        <taxon>Endopterygota</taxon>
        <taxon>Diptera</taxon>
        <taxon>Nematocera</taxon>
        <taxon>Culicoidea</taxon>
        <taxon>Culicidae</taxon>
        <taxon>Anophelinae</taxon>
        <taxon>Anopheles</taxon>
    </lineage>
</organism>
<evidence type="ECO:0000256" key="1">
    <source>
        <dbReference type="ARBA" id="ARBA00009469"/>
    </source>
</evidence>
<evidence type="ECO:0000256" key="4">
    <source>
        <dbReference type="ARBA" id="ARBA00023315"/>
    </source>
</evidence>
<evidence type="ECO:0000256" key="6">
    <source>
        <dbReference type="RuleBase" id="RU004178"/>
    </source>
</evidence>
<dbReference type="SUPFAM" id="SSF55729">
    <property type="entry name" value="Acyl-CoA N-acyltransferases (Nat)"/>
    <property type="match status" value="2"/>
</dbReference>
<dbReference type="PROSITE" id="PS00975">
    <property type="entry name" value="NMT_1"/>
    <property type="match status" value="1"/>
</dbReference>
<evidence type="ECO:0000259" key="8">
    <source>
        <dbReference type="Pfam" id="PF01233"/>
    </source>
</evidence>
<dbReference type="VEuPathDB" id="VectorBase:AEPI003682"/>
<dbReference type="InterPro" id="IPR022678">
    <property type="entry name" value="NMT_CS"/>
</dbReference>
<dbReference type="PANTHER" id="PTHR11377">
    <property type="entry name" value="N-MYRISTOYL TRANSFERASE"/>
    <property type="match status" value="1"/>
</dbReference>
<feature type="region of interest" description="Disordered" evidence="7">
    <location>
        <begin position="1"/>
        <end position="128"/>
    </location>
</feature>
<feature type="compositionally biased region" description="Basic residues" evidence="7">
    <location>
        <begin position="27"/>
        <end position="36"/>
    </location>
</feature>
<dbReference type="Pfam" id="PF02799">
    <property type="entry name" value="NMT_C"/>
    <property type="match status" value="1"/>
</dbReference>
<dbReference type="FunFam" id="3.40.630.170:FF:000001">
    <property type="entry name" value="Glycylpeptide N-tetradecanoyltransferase"/>
    <property type="match status" value="1"/>
</dbReference>
<dbReference type="Gene3D" id="3.40.630.170">
    <property type="match status" value="1"/>
</dbReference>
<feature type="compositionally biased region" description="Gly residues" evidence="7">
    <location>
        <begin position="113"/>
        <end position="122"/>
    </location>
</feature>
<protein>
    <recommendedName>
        <fullName evidence="2 5">Glycylpeptide N-tetradecanoyltransferase</fullName>
        <ecNumber evidence="2 5">2.3.1.97</ecNumber>
    </recommendedName>
</protein>
<dbReference type="PANTHER" id="PTHR11377:SF5">
    <property type="entry name" value="GLYCYLPEPTIDE N-TETRADECANOYLTRANSFERASE"/>
    <property type="match status" value="1"/>
</dbReference>
<dbReference type="InterPro" id="IPR022676">
    <property type="entry name" value="NMT_N"/>
</dbReference>
<comment type="similarity">
    <text evidence="1 6">Belongs to the NMT family.</text>
</comment>
<dbReference type="Pfam" id="PF01233">
    <property type="entry name" value="NMT"/>
    <property type="match status" value="1"/>
</dbReference>
<evidence type="ECO:0000256" key="5">
    <source>
        <dbReference type="RuleBase" id="RU000586"/>
    </source>
</evidence>
<keyword evidence="3 5" id="KW-0808">Transferase</keyword>
<name>A0A182P9S8_9DIPT</name>
<evidence type="ECO:0000259" key="9">
    <source>
        <dbReference type="Pfam" id="PF02799"/>
    </source>
</evidence>
<evidence type="ECO:0000256" key="2">
    <source>
        <dbReference type="ARBA" id="ARBA00012923"/>
    </source>
</evidence>
<reference evidence="10" key="2">
    <citation type="submission" date="2020-05" db="UniProtKB">
        <authorList>
            <consortium name="EnsemblMetazoa"/>
        </authorList>
    </citation>
    <scope>IDENTIFICATION</scope>
    <source>
        <strain evidence="10">Epiroticus2</strain>
    </source>
</reference>
<evidence type="ECO:0000313" key="11">
    <source>
        <dbReference type="Proteomes" id="UP000075885"/>
    </source>
</evidence>
<dbReference type="PROSITE" id="PS00976">
    <property type="entry name" value="NMT_2"/>
    <property type="match status" value="1"/>
</dbReference>
<dbReference type="InterPro" id="IPR022677">
    <property type="entry name" value="NMT_C"/>
</dbReference>
<dbReference type="GO" id="GO:0004379">
    <property type="term" value="F:glycylpeptide N-tetradecanoyltransferase activity"/>
    <property type="evidence" value="ECO:0007669"/>
    <property type="project" value="UniProtKB-EC"/>
</dbReference>
<keyword evidence="4 5" id="KW-0012">Acyltransferase</keyword>
<proteinExistence type="inferred from homology"/>
<comment type="catalytic activity">
    <reaction evidence="5">
        <text>N-terminal glycyl-[protein] + tetradecanoyl-CoA = N-tetradecanoylglycyl-[protein] + CoA + H(+)</text>
        <dbReference type="Rhea" id="RHEA:15521"/>
        <dbReference type="Rhea" id="RHEA-COMP:12666"/>
        <dbReference type="Rhea" id="RHEA-COMP:12667"/>
        <dbReference type="ChEBI" id="CHEBI:15378"/>
        <dbReference type="ChEBI" id="CHEBI:57287"/>
        <dbReference type="ChEBI" id="CHEBI:57385"/>
        <dbReference type="ChEBI" id="CHEBI:64723"/>
        <dbReference type="ChEBI" id="CHEBI:133050"/>
        <dbReference type="EC" id="2.3.1.97"/>
    </reaction>
</comment>
<dbReference type="STRING" id="199890.A0A182P9S8"/>
<dbReference type="GO" id="GO:0005737">
    <property type="term" value="C:cytoplasm"/>
    <property type="evidence" value="ECO:0007669"/>
    <property type="project" value="TreeGrafter"/>
</dbReference>
<dbReference type="FunFam" id="3.40.630.30:FF:000042">
    <property type="entry name" value="Glycylpeptide N-tetradecanoyltransferase"/>
    <property type="match status" value="1"/>
</dbReference>
<feature type="domain" description="Glycylpeptide N-tetradecanoyltransferase N-terminal" evidence="8">
    <location>
        <begin position="187"/>
        <end position="346"/>
    </location>
</feature>
<evidence type="ECO:0000256" key="7">
    <source>
        <dbReference type="SAM" id="MobiDB-lite"/>
    </source>
</evidence>
<reference evidence="11" key="1">
    <citation type="submission" date="2013-03" db="EMBL/GenBank/DDBJ databases">
        <title>The Genome Sequence of Anopheles epiroticus epiroticus2.</title>
        <authorList>
            <consortium name="The Broad Institute Genomics Platform"/>
            <person name="Neafsey D.E."/>
            <person name="Howell P."/>
            <person name="Walker B."/>
            <person name="Young S.K."/>
            <person name="Zeng Q."/>
            <person name="Gargeya S."/>
            <person name="Fitzgerald M."/>
            <person name="Haas B."/>
            <person name="Abouelleil A."/>
            <person name="Allen A.W."/>
            <person name="Alvarado L."/>
            <person name="Arachchi H.M."/>
            <person name="Berlin A.M."/>
            <person name="Chapman S.B."/>
            <person name="Gainer-Dewar J."/>
            <person name="Goldberg J."/>
            <person name="Griggs A."/>
            <person name="Gujja S."/>
            <person name="Hansen M."/>
            <person name="Howarth C."/>
            <person name="Imamovic A."/>
            <person name="Ireland A."/>
            <person name="Larimer J."/>
            <person name="McCowan C."/>
            <person name="Murphy C."/>
            <person name="Pearson M."/>
            <person name="Poon T.W."/>
            <person name="Priest M."/>
            <person name="Roberts A."/>
            <person name="Saif S."/>
            <person name="Shea T."/>
            <person name="Sisk P."/>
            <person name="Sykes S."/>
            <person name="Wortman J."/>
            <person name="Nusbaum C."/>
            <person name="Birren B."/>
        </authorList>
    </citation>
    <scope>NUCLEOTIDE SEQUENCE [LARGE SCALE GENOMIC DNA]</scope>
    <source>
        <strain evidence="11">Epiroticus2</strain>
    </source>
</reference>
<comment type="function">
    <text evidence="5">Adds a myristoyl group to the N-terminal glycine residue of certain cellular proteins.</text>
</comment>
<evidence type="ECO:0000313" key="10">
    <source>
        <dbReference type="EnsemblMetazoa" id="AEPI003682-PA"/>
    </source>
</evidence>
<accession>A0A182P9S8</accession>
<dbReference type="EnsemblMetazoa" id="AEPI003682-RA">
    <property type="protein sequence ID" value="AEPI003682-PA"/>
    <property type="gene ID" value="AEPI003682"/>
</dbReference>
<dbReference type="AlphaFoldDB" id="A0A182P9S8"/>
<keyword evidence="11" id="KW-1185">Reference proteome</keyword>
<feature type="domain" description="Glycylpeptide N-tetradecanoyltransferase C-terminal" evidence="9">
    <location>
        <begin position="360"/>
        <end position="542"/>
    </location>
</feature>
<evidence type="ECO:0000256" key="3">
    <source>
        <dbReference type="ARBA" id="ARBA00022679"/>
    </source>
</evidence>
<sequence>MSDESGKALANETVPAAGEVTTVSSKNSKKKHQKGPGKKEEVNPVPVTNGDLSVAASGTEELPATASGKSKNKKKNKNKSNPAEPVSAGAPSQVNGEMAQSEAAEVAADEGTSGDGGEGGMAGNPFTPNADAVDMLMNVREVLERLKVSSRNLKPAKTSEEALHKSYKFWSTQPVPRMDENILANEPIEEDKPLSEIRPEPYALPDGFTWDTMNLNDPLQLKELYTLLNENYVEDDDAMFRFDYQPEFLQWALQPPGWKREWHCGVRVVKSGRLVGFISAIPGTLNVHRKEQRMVEINFLCVHKKLRSKRLAPVLIREITRRVNLTGIFQAVYTAGVVLPKPVSSCRYWHRSLNPKKLIEVKFSYLSRNMTMQRTIKLYKLPDQPKTPGFRKLVEADLSAVHKLLESYLQRFNLTPVFDEAEMRHWFLPQNGIIDCFVVEDPARPGTITDMVSYYTLPSTVMHHAVHKYVKAAYSFYNVSTRTPWLDLMNDALISAKNLGFDVFNALDLMDNKQFLVPLKFGIGDGNLQYYLYNWRCPSMQPEDVGLILL</sequence>
<dbReference type="InterPro" id="IPR016181">
    <property type="entry name" value="Acyl_CoA_acyltransferase"/>
</dbReference>
<dbReference type="InterPro" id="IPR000903">
    <property type="entry name" value="NMT"/>
</dbReference>